<dbReference type="InterPro" id="IPR003593">
    <property type="entry name" value="AAA+_ATPase"/>
</dbReference>
<name>A0A917GXK0_9GAMM</name>
<dbReference type="FunFam" id="3.40.50.300:FF:000398">
    <property type="entry name" value="Type IV pilus assembly ATPase PilB"/>
    <property type="match status" value="1"/>
</dbReference>
<comment type="caution">
    <text evidence="5">The sequence shown here is derived from an EMBL/GenBank/DDBJ whole genome shotgun (WGS) entry which is preliminary data.</text>
</comment>
<reference evidence="5" key="1">
    <citation type="journal article" date="2014" name="Int. J. Syst. Evol. Microbiol.">
        <title>Complete genome sequence of Corynebacterium casei LMG S-19264T (=DSM 44701T), isolated from a smear-ripened cheese.</title>
        <authorList>
            <consortium name="US DOE Joint Genome Institute (JGI-PGF)"/>
            <person name="Walter F."/>
            <person name="Albersmeier A."/>
            <person name="Kalinowski J."/>
            <person name="Ruckert C."/>
        </authorList>
    </citation>
    <scope>NUCLEOTIDE SEQUENCE</scope>
    <source>
        <strain evidence="5">CGMCC 1.15425</strain>
    </source>
</reference>
<dbReference type="EMBL" id="BMIY01000006">
    <property type="protein sequence ID" value="GGG59380.1"/>
    <property type="molecule type" value="Genomic_DNA"/>
</dbReference>
<keyword evidence="2" id="KW-0547">Nucleotide-binding</keyword>
<reference evidence="5" key="2">
    <citation type="submission" date="2020-09" db="EMBL/GenBank/DDBJ databases">
        <authorList>
            <person name="Sun Q."/>
            <person name="Zhou Y."/>
        </authorList>
    </citation>
    <scope>NUCLEOTIDE SEQUENCE</scope>
    <source>
        <strain evidence="5">CGMCC 1.15425</strain>
    </source>
</reference>
<dbReference type="InterPro" id="IPR001482">
    <property type="entry name" value="T2SS/T4SS_dom"/>
</dbReference>
<protein>
    <recommendedName>
        <fullName evidence="4">Bacterial type II secretion system protein E domain-containing protein</fullName>
    </recommendedName>
</protein>
<dbReference type="AlphaFoldDB" id="A0A917GXK0"/>
<evidence type="ECO:0000259" key="4">
    <source>
        <dbReference type="PROSITE" id="PS00662"/>
    </source>
</evidence>
<evidence type="ECO:0000256" key="3">
    <source>
        <dbReference type="ARBA" id="ARBA00022840"/>
    </source>
</evidence>
<accession>A0A917GXK0</accession>
<proteinExistence type="inferred from homology"/>
<dbReference type="Proteomes" id="UP000627715">
    <property type="component" value="Unassembled WGS sequence"/>
</dbReference>
<dbReference type="GO" id="GO:0005524">
    <property type="term" value="F:ATP binding"/>
    <property type="evidence" value="ECO:0007669"/>
    <property type="project" value="UniProtKB-KW"/>
</dbReference>
<dbReference type="GO" id="GO:0005886">
    <property type="term" value="C:plasma membrane"/>
    <property type="evidence" value="ECO:0007669"/>
    <property type="project" value="TreeGrafter"/>
</dbReference>
<dbReference type="SMART" id="SM00382">
    <property type="entry name" value="AAA"/>
    <property type="match status" value="1"/>
</dbReference>
<dbReference type="CDD" id="cd01129">
    <property type="entry name" value="PulE-GspE-like"/>
    <property type="match status" value="1"/>
</dbReference>
<keyword evidence="3" id="KW-0067">ATP-binding</keyword>
<dbReference type="Gene3D" id="3.30.450.90">
    <property type="match status" value="1"/>
</dbReference>
<feature type="domain" description="Bacterial type II secretion system protein E" evidence="4">
    <location>
        <begin position="305"/>
        <end position="319"/>
    </location>
</feature>
<dbReference type="PANTHER" id="PTHR30258">
    <property type="entry name" value="TYPE II SECRETION SYSTEM PROTEIN GSPE-RELATED"/>
    <property type="match status" value="1"/>
</dbReference>
<dbReference type="InterPro" id="IPR027417">
    <property type="entry name" value="P-loop_NTPase"/>
</dbReference>
<dbReference type="GO" id="GO:0016887">
    <property type="term" value="F:ATP hydrolysis activity"/>
    <property type="evidence" value="ECO:0007669"/>
    <property type="project" value="TreeGrafter"/>
</dbReference>
<dbReference type="Pfam" id="PF00437">
    <property type="entry name" value="T2SSE"/>
    <property type="match status" value="1"/>
</dbReference>
<dbReference type="OrthoDB" id="6189814at2"/>
<dbReference type="PANTHER" id="PTHR30258:SF2">
    <property type="entry name" value="COMG OPERON PROTEIN 1"/>
    <property type="match status" value="1"/>
</dbReference>
<sequence>MPATLTLPVFSQLLEPENIVPAHDFSDSARLLCESFPDMNTRARIRFVMQEPVVFQIAGAQDIQRLIKHWRATLSPTIESGPDDLLMDGLEDEDDLRDLASEAPIIRLVNHLFARALDLSASDIHFEPSEDHLDVRCRVDGIMHRIERLPVRISTAVASRLKLMARLDIGEKRLPQDGRIDYKLGHKQLDMRVSTLPGVHGESIVLRILDRGDTTVGLQQLGMPDNVLHHYQRLIKQPHGMMLITGPTGSGKTTTLYATLEKINNHSQKIITVEDPVEYQLSGITQIQANAAIGLNFAAGLRSIVRQDPDVIMVGEIRDHETAEIAIESALTGHLVFSTLHTNDAAGAITRLQDMGVESYLISSSLLGVQAQRLVRRVCENCAQPVPLSEDEARVLDVDRHLFPNTRKGKGCENCGETGYRGRIGLYELLVMSDAVRHEIASGADANVIRDQAIKEGMKTLRQDGLEKLADGLTTPEELVRVTLSGAAS</sequence>
<evidence type="ECO:0000256" key="2">
    <source>
        <dbReference type="ARBA" id="ARBA00022741"/>
    </source>
</evidence>
<dbReference type="SUPFAM" id="SSF52540">
    <property type="entry name" value="P-loop containing nucleoside triphosphate hydrolases"/>
    <property type="match status" value="1"/>
</dbReference>
<dbReference type="FunFam" id="3.30.450.90:FF:000001">
    <property type="entry name" value="Type II secretion system ATPase GspE"/>
    <property type="match status" value="1"/>
</dbReference>
<comment type="similarity">
    <text evidence="1">Belongs to the GSP E family.</text>
</comment>
<evidence type="ECO:0000313" key="6">
    <source>
        <dbReference type="Proteomes" id="UP000627715"/>
    </source>
</evidence>
<dbReference type="PROSITE" id="PS00662">
    <property type="entry name" value="T2SP_E"/>
    <property type="match status" value="1"/>
</dbReference>
<keyword evidence="6" id="KW-1185">Reference proteome</keyword>
<dbReference type="Gene3D" id="3.40.50.300">
    <property type="entry name" value="P-loop containing nucleotide triphosphate hydrolases"/>
    <property type="match status" value="1"/>
</dbReference>
<organism evidence="5 6">
    <name type="scientific">Pseudohongiella nitratireducens</name>
    <dbReference type="NCBI Taxonomy" id="1768907"/>
    <lineage>
        <taxon>Bacteria</taxon>
        <taxon>Pseudomonadati</taxon>
        <taxon>Pseudomonadota</taxon>
        <taxon>Gammaproteobacteria</taxon>
        <taxon>Pseudomonadales</taxon>
        <taxon>Pseudohongiellaceae</taxon>
        <taxon>Pseudohongiella</taxon>
    </lineage>
</organism>
<evidence type="ECO:0000313" key="5">
    <source>
        <dbReference type="EMBL" id="GGG59380.1"/>
    </source>
</evidence>
<dbReference type="RefSeq" id="WP_068812346.1">
    <property type="nucleotide sequence ID" value="NZ_BMIY01000006.1"/>
</dbReference>
<gene>
    <name evidence="5" type="ORF">GCM10011403_15940</name>
</gene>
<evidence type="ECO:0000256" key="1">
    <source>
        <dbReference type="ARBA" id="ARBA00006611"/>
    </source>
</evidence>